<accession>A0A6J4Q9J8</accession>
<gene>
    <name evidence="1" type="ORF">AVDCRST_MAG82-2151</name>
</gene>
<proteinExistence type="predicted"/>
<name>A0A6J4Q9J8_9ACTN</name>
<sequence length="47" mass="5119">MVTSFEAPDDEALSVHLLKIGSLGPVRTTTLRAYNEEGMSGILQRLT</sequence>
<organism evidence="1">
    <name type="scientific">uncultured Rubrobacteraceae bacterium</name>
    <dbReference type="NCBI Taxonomy" id="349277"/>
    <lineage>
        <taxon>Bacteria</taxon>
        <taxon>Bacillati</taxon>
        <taxon>Actinomycetota</taxon>
        <taxon>Rubrobacteria</taxon>
        <taxon>Rubrobacterales</taxon>
        <taxon>Rubrobacteraceae</taxon>
        <taxon>environmental samples</taxon>
    </lineage>
</organism>
<dbReference type="EMBL" id="CADCVA010000295">
    <property type="protein sequence ID" value="CAA9431570.1"/>
    <property type="molecule type" value="Genomic_DNA"/>
</dbReference>
<reference evidence="1" key="1">
    <citation type="submission" date="2020-02" db="EMBL/GenBank/DDBJ databases">
        <authorList>
            <person name="Meier V. D."/>
        </authorList>
    </citation>
    <scope>NUCLEOTIDE SEQUENCE</scope>
    <source>
        <strain evidence="1">AVDCRST_MAG82</strain>
    </source>
</reference>
<evidence type="ECO:0000313" key="1">
    <source>
        <dbReference type="EMBL" id="CAA9431570.1"/>
    </source>
</evidence>
<protein>
    <submittedName>
        <fullName evidence="1">Uncharacterized protein</fullName>
    </submittedName>
</protein>
<dbReference type="AlphaFoldDB" id="A0A6J4Q9J8"/>